<evidence type="ECO:0008006" key="4">
    <source>
        <dbReference type="Google" id="ProtNLM"/>
    </source>
</evidence>
<dbReference type="AlphaFoldDB" id="A0A918WI14"/>
<reference evidence="2" key="2">
    <citation type="submission" date="2020-09" db="EMBL/GenBank/DDBJ databases">
        <authorList>
            <person name="Sun Q."/>
            <person name="Kim S."/>
        </authorList>
    </citation>
    <scope>NUCLEOTIDE SEQUENCE</scope>
    <source>
        <strain evidence="2">KCTC 23310</strain>
    </source>
</reference>
<proteinExistence type="predicted"/>
<reference evidence="2" key="1">
    <citation type="journal article" date="2014" name="Int. J. Syst. Evol. Microbiol.">
        <title>Complete genome sequence of Corynebacterium casei LMG S-19264T (=DSM 44701T), isolated from a smear-ripened cheese.</title>
        <authorList>
            <consortium name="US DOE Joint Genome Institute (JGI-PGF)"/>
            <person name="Walter F."/>
            <person name="Albersmeier A."/>
            <person name="Kalinowski J."/>
            <person name="Ruckert C."/>
        </authorList>
    </citation>
    <scope>NUCLEOTIDE SEQUENCE</scope>
    <source>
        <strain evidence="2">KCTC 23310</strain>
    </source>
</reference>
<accession>A0A918WI14</accession>
<organism evidence="2 3">
    <name type="scientific">Neogemmobacter tilapiae</name>
    <dbReference type="NCBI Taxonomy" id="875041"/>
    <lineage>
        <taxon>Bacteria</taxon>
        <taxon>Pseudomonadati</taxon>
        <taxon>Pseudomonadota</taxon>
        <taxon>Alphaproteobacteria</taxon>
        <taxon>Rhodobacterales</taxon>
        <taxon>Paracoccaceae</taxon>
        <taxon>Neogemmobacter</taxon>
    </lineage>
</organism>
<dbReference type="SUPFAM" id="SSF52096">
    <property type="entry name" value="ClpP/crotonase"/>
    <property type="match status" value="1"/>
</dbReference>
<dbReference type="Gene3D" id="3.90.226.10">
    <property type="entry name" value="2-enoyl-CoA Hydratase, Chain A, domain 1"/>
    <property type="match status" value="1"/>
</dbReference>
<feature type="chain" id="PRO_5037838845" description="DUF4440 domain-containing protein" evidence="1">
    <location>
        <begin position="23"/>
        <end position="329"/>
    </location>
</feature>
<name>A0A918WI14_9RHOB</name>
<gene>
    <name evidence="2" type="ORF">GCM10007315_15060</name>
</gene>
<evidence type="ECO:0000313" key="2">
    <source>
        <dbReference type="EMBL" id="GHC53383.1"/>
    </source>
</evidence>
<dbReference type="InterPro" id="IPR029045">
    <property type="entry name" value="ClpP/crotonase-like_dom_sf"/>
</dbReference>
<evidence type="ECO:0000256" key="1">
    <source>
        <dbReference type="SAM" id="SignalP"/>
    </source>
</evidence>
<comment type="caution">
    <text evidence="2">The sequence shown here is derived from an EMBL/GenBank/DDBJ whole genome shotgun (WGS) entry which is preliminary data.</text>
</comment>
<evidence type="ECO:0000313" key="3">
    <source>
        <dbReference type="Proteomes" id="UP000638981"/>
    </source>
</evidence>
<dbReference type="Proteomes" id="UP000638981">
    <property type="component" value="Unassembled WGS sequence"/>
</dbReference>
<protein>
    <recommendedName>
        <fullName evidence="4">DUF4440 domain-containing protein</fullName>
    </recommendedName>
</protein>
<dbReference type="EMBL" id="BMYJ01000004">
    <property type="protein sequence ID" value="GHC53383.1"/>
    <property type="molecule type" value="Genomic_DNA"/>
</dbReference>
<keyword evidence="1" id="KW-0732">Signal</keyword>
<sequence>MVLLFRNLALLLAILLPQTVQAELVTKYDPVIYDPEVPEIVAIVGTIDARTPLNFSRALEEMPRATEVILASDGGSVLPALTIAREIDRLKLNTTILPDTGCYSACAFLFFAGNERASSGELGVHQISSDSGDLESGQLALSDMMDVLSDYNVPDDVIVDMLRTPPEEMHIYTPEQLATLGIIGTSSSRVAKPTTPTADMSKKDLAAAFVQDFNRLWSLPNAQAVDTLAEKYALTVNYYGKSLTNFAVIEDKRAFAERWPLREYLIEPGSTAINCDELTCRVETIVAWQTSAPERGARSRGRALQSLTLVWNGSGFRISVEDGTVLERQ</sequence>
<feature type="signal peptide" evidence="1">
    <location>
        <begin position="1"/>
        <end position="22"/>
    </location>
</feature>
<keyword evidence="3" id="KW-1185">Reference proteome</keyword>